<evidence type="ECO:0000313" key="3">
    <source>
        <dbReference type="Proteomes" id="UP000541185"/>
    </source>
</evidence>
<dbReference type="RefSeq" id="WP_169419129.1">
    <property type="nucleotide sequence ID" value="NZ_JABBFX010000001.1"/>
</dbReference>
<dbReference type="Gene3D" id="3.40.50.2300">
    <property type="match status" value="2"/>
</dbReference>
<dbReference type="AlphaFoldDB" id="A0A848H232"/>
<dbReference type="PANTHER" id="PTHR35271">
    <property type="entry name" value="ABC TRANSPORTER, SUBSTRATE-BINDING LIPOPROTEIN-RELATED"/>
    <property type="match status" value="1"/>
</dbReference>
<comment type="caution">
    <text evidence="2">The sequence shown here is derived from an EMBL/GenBank/DDBJ whole genome shotgun (WGS) entry which is preliminary data.</text>
</comment>
<evidence type="ECO:0008006" key="4">
    <source>
        <dbReference type="Google" id="ProtNLM"/>
    </source>
</evidence>
<dbReference type="CDD" id="cd06325">
    <property type="entry name" value="PBP1_ABC_unchar_transporter"/>
    <property type="match status" value="1"/>
</dbReference>
<organism evidence="2 3">
    <name type="scientific">Ramlibacter agri</name>
    <dbReference type="NCBI Taxonomy" id="2728837"/>
    <lineage>
        <taxon>Bacteria</taxon>
        <taxon>Pseudomonadati</taxon>
        <taxon>Pseudomonadota</taxon>
        <taxon>Betaproteobacteria</taxon>
        <taxon>Burkholderiales</taxon>
        <taxon>Comamonadaceae</taxon>
        <taxon>Ramlibacter</taxon>
    </lineage>
</organism>
<keyword evidence="1" id="KW-0732">Signal</keyword>
<dbReference type="Pfam" id="PF04392">
    <property type="entry name" value="ABC_sub_bind"/>
    <property type="match status" value="1"/>
</dbReference>
<gene>
    <name evidence="2" type="ORF">HHL11_14855</name>
</gene>
<evidence type="ECO:0000313" key="2">
    <source>
        <dbReference type="EMBL" id="NML45036.1"/>
    </source>
</evidence>
<keyword evidence="3" id="KW-1185">Reference proteome</keyword>
<reference evidence="2 3" key="1">
    <citation type="submission" date="2020-04" db="EMBL/GenBank/DDBJ databases">
        <title>Ramlibacter sp. G-1-2-2 isolated from soil.</title>
        <authorList>
            <person name="Dahal R.H."/>
        </authorList>
    </citation>
    <scope>NUCLEOTIDE SEQUENCE [LARGE SCALE GENOMIC DNA]</scope>
    <source>
        <strain evidence="2 3">G-1-2-2</strain>
    </source>
</reference>
<dbReference type="EMBL" id="JABBFX010000001">
    <property type="protein sequence ID" value="NML45036.1"/>
    <property type="molecule type" value="Genomic_DNA"/>
</dbReference>
<name>A0A848H232_9BURK</name>
<dbReference type="Proteomes" id="UP000541185">
    <property type="component" value="Unassembled WGS sequence"/>
</dbReference>
<dbReference type="InterPro" id="IPR007487">
    <property type="entry name" value="ABC_transpt-TYRBP-like"/>
</dbReference>
<accession>A0A848H232</accession>
<feature type="signal peptide" evidence="1">
    <location>
        <begin position="1"/>
        <end position="24"/>
    </location>
</feature>
<proteinExistence type="predicted"/>
<sequence length="333" mass="35990">MIHRRSLVLASGALLATLEALAQAAGKVYRVGWFGFTAYNSPDDQRLLNVFTQRLGELGFAEGRNLVFEWRYAEGRMERYADFAAEMVRLKADLVVALSTPAIRAVMAASRSLPIVAFPVPDPVRAGLVTSLARPGGQLTGMANFPDDLVPKRLELLKAALPAAARVAYPGSPASLLLAHGSEAKVAAVQAAEDEEARVLGVNLLRLDLDSAAGFEKVAAALRRERPDAIILQITPVNMALQREWIALSSELRAPLFVAHRGFGGMLSYGLDFFATARKVAEYVAKILGGANPGELPMEQPMNFEFVINLKVARAMGITIPEAARLRADEVIE</sequence>
<protein>
    <recommendedName>
        <fullName evidence="4">ABC transporter substrate-binding protein</fullName>
    </recommendedName>
</protein>
<dbReference type="PANTHER" id="PTHR35271:SF1">
    <property type="entry name" value="ABC TRANSPORTER, SUBSTRATE-BINDING LIPOPROTEIN"/>
    <property type="match status" value="1"/>
</dbReference>
<feature type="chain" id="PRO_5032926066" description="ABC transporter substrate-binding protein" evidence="1">
    <location>
        <begin position="25"/>
        <end position="333"/>
    </location>
</feature>
<evidence type="ECO:0000256" key="1">
    <source>
        <dbReference type="SAM" id="SignalP"/>
    </source>
</evidence>